<dbReference type="Proteomes" id="UP000228934">
    <property type="component" value="Unassembled WGS sequence"/>
</dbReference>
<organism evidence="1 2">
    <name type="scientific">Aquarana catesbeiana</name>
    <name type="common">American bullfrog</name>
    <name type="synonym">Rana catesbeiana</name>
    <dbReference type="NCBI Taxonomy" id="8400"/>
    <lineage>
        <taxon>Eukaryota</taxon>
        <taxon>Metazoa</taxon>
        <taxon>Chordata</taxon>
        <taxon>Craniata</taxon>
        <taxon>Vertebrata</taxon>
        <taxon>Euteleostomi</taxon>
        <taxon>Amphibia</taxon>
        <taxon>Batrachia</taxon>
        <taxon>Anura</taxon>
        <taxon>Neobatrachia</taxon>
        <taxon>Ranoidea</taxon>
        <taxon>Ranidae</taxon>
        <taxon>Aquarana</taxon>
    </lineage>
</organism>
<dbReference type="EMBL" id="KV945541">
    <property type="protein sequence ID" value="PIO25632.1"/>
    <property type="molecule type" value="Genomic_DNA"/>
</dbReference>
<gene>
    <name evidence="1" type="ORF">AB205_0132850</name>
</gene>
<name>A0A2G9RCK6_AQUCT</name>
<protein>
    <recommendedName>
        <fullName evidence="3">Endonuclease/exonuclease/phosphatase domain-containing protein</fullName>
    </recommendedName>
</protein>
<dbReference type="AlphaFoldDB" id="A0A2G9RCK6"/>
<reference evidence="2" key="1">
    <citation type="journal article" date="2017" name="Nat. Commun.">
        <title>The North American bullfrog draft genome provides insight into hormonal regulation of long noncoding RNA.</title>
        <authorList>
            <person name="Hammond S.A."/>
            <person name="Warren R.L."/>
            <person name="Vandervalk B.P."/>
            <person name="Kucuk E."/>
            <person name="Khan H."/>
            <person name="Gibb E.A."/>
            <person name="Pandoh P."/>
            <person name="Kirk H."/>
            <person name="Zhao Y."/>
            <person name="Jones M."/>
            <person name="Mungall A.J."/>
            <person name="Coope R."/>
            <person name="Pleasance S."/>
            <person name="Moore R.A."/>
            <person name="Holt R.A."/>
            <person name="Round J.M."/>
            <person name="Ohora S."/>
            <person name="Walle B.V."/>
            <person name="Veldhoen N."/>
            <person name="Helbing C.C."/>
            <person name="Birol I."/>
        </authorList>
    </citation>
    <scope>NUCLEOTIDE SEQUENCE [LARGE SCALE GENOMIC DNA]</scope>
</reference>
<evidence type="ECO:0000313" key="1">
    <source>
        <dbReference type="EMBL" id="PIO25632.1"/>
    </source>
</evidence>
<evidence type="ECO:0000313" key="2">
    <source>
        <dbReference type="Proteomes" id="UP000228934"/>
    </source>
</evidence>
<keyword evidence="2" id="KW-1185">Reference proteome</keyword>
<dbReference type="InterPro" id="IPR036691">
    <property type="entry name" value="Endo/exonu/phosph_ase_sf"/>
</dbReference>
<dbReference type="Gene3D" id="3.60.10.10">
    <property type="entry name" value="Endonuclease/exonuclease/phosphatase"/>
    <property type="match status" value="1"/>
</dbReference>
<dbReference type="SUPFAM" id="SSF56219">
    <property type="entry name" value="DNase I-like"/>
    <property type="match status" value="1"/>
</dbReference>
<proteinExistence type="predicted"/>
<sequence length="187" mass="21026">MYSCFSTTFKTSSRIDLAFANAALLACIQEASYLPSGLSDHHPLKLTIRTTRSQRKALWRLQPHWINNEAVHDRVSPSLQDYWVHNAGSASLEMTWDASKAHSRGQYISAVVAVNAGLGDKVSDLQHKVEEALNQYSASATVPNFEHLSSLRRELHLHVSDTTRLGIQHSRQAYFEHGDKNSKLLRC</sequence>
<evidence type="ECO:0008006" key="3">
    <source>
        <dbReference type="Google" id="ProtNLM"/>
    </source>
</evidence>
<accession>A0A2G9RCK6</accession>